<dbReference type="EMBL" id="JXRP01000012">
    <property type="protein sequence ID" value="KIL48491.1"/>
    <property type="molecule type" value="Genomic_DNA"/>
</dbReference>
<evidence type="ECO:0000313" key="2">
    <source>
        <dbReference type="Proteomes" id="UP000031938"/>
    </source>
</evidence>
<accession>A0A0C2VVQ1</accession>
<proteinExistence type="predicted"/>
<dbReference type="RefSeq" id="WP_268747509.1">
    <property type="nucleotide sequence ID" value="NZ_JXRP01000012.1"/>
</dbReference>
<dbReference type="Gene3D" id="3.90.180.10">
    <property type="entry name" value="Medium-chain alcohol dehydrogenases, catalytic domain"/>
    <property type="match status" value="1"/>
</dbReference>
<dbReference type="Proteomes" id="UP000031938">
    <property type="component" value="Unassembled WGS sequence"/>
</dbReference>
<reference evidence="1 2" key="1">
    <citation type="submission" date="2015-01" db="EMBL/GenBank/DDBJ databases">
        <title>Genome sequencing of Jeotgalibacillus soli.</title>
        <authorList>
            <person name="Goh K.M."/>
            <person name="Chan K.-G."/>
            <person name="Yaakop A.S."/>
            <person name="Ee R."/>
            <person name="Gan H.M."/>
            <person name="Chan C.S."/>
        </authorList>
    </citation>
    <scope>NUCLEOTIDE SEQUENCE [LARGE SCALE GENOMIC DNA]</scope>
    <source>
        <strain evidence="1 2">P9</strain>
    </source>
</reference>
<evidence type="ECO:0000313" key="1">
    <source>
        <dbReference type="EMBL" id="KIL48491.1"/>
    </source>
</evidence>
<dbReference type="PATRIC" id="fig|889306.3.peg.1583"/>
<keyword evidence="2" id="KW-1185">Reference proteome</keyword>
<sequence>MWKGRLFPSIHRVYMLDEIAEAQHALEERQQFGEIVIKMS</sequence>
<protein>
    <recommendedName>
        <fullName evidence="3">Alcohol dehydrogenase</fullName>
    </recommendedName>
</protein>
<comment type="caution">
    <text evidence="1">The sequence shown here is derived from an EMBL/GenBank/DDBJ whole genome shotgun (WGS) entry which is preliminary data.</text>
</comment>
<evidence type="ECO:0008006" key="3">
    <source>
        <dbReference type="Google" id="ProtNLM"/>
    </source>
</evidence>
<organism evidence="1 2">
    <name type="scientific">Jeotgalibacillus soli</name>
    <dbReference type="NCBI Taxonomy" id="889306"/>
    <lineage>
        <taxon>Bacteria</taxon>
        <taxon>Bacillati</taxon>
        <taxon>Bacillota</taxon>
        <taxon>Bacilli</taxon>
        <taxon>Bacillales</taxon>
        <taxon>Caryophanaceae</taxon>
        <taxon>Jeotgalibacillus</taxon>
    </lineage>
</organism>
<dbReference type="STRING" id="889306.KP78_15740"/>
<gene>
    <name evidence="1" type="ORF">KP78_15740</name>
</gene>
<name>A0A0C2VVQ1_9BACL</name>
<dbReference type="AlphaFoldDB" id="A0A0C2VVQ1"/>